<comment type="cofactor">
    <cofactor evidence="3">
        <name>(R)-lipoate</name>
        <dbReference type="ChEBI" id="CHEBI:83088"/>
    </cofactor>
    <text evidence="3">Binds 1 lipoyl cofactor covalently.</text>
</comment>
<dbReference type="Pfam" id="PF01597">
    <property type="entry name" value="GCV_H"/>
    <property type="match status" value="1"/>
</dbReference>
<dbReference type="PROSITE" id="PS50968">
    <property type="entry name" value="BIOTINYL_LIPOYL"/>
    <property type="match status" value="1"/>
</dbReference>
<evidence type="ECO:0000256" key="1">
    <source>
        <dbReference type="ARBA" id="ARBA00009249"/>
    </source>
</evidence>
<dbReference type="InterPro" id="IPR000089">
    <property type="entry name" value="Biotin_lipoyl"/>
</dbReference>
<dbReference type="Gene3D" id="2.40.50.100">
    <property type="match status" value="1"/>
</dbReference>
<evidence type="ECO:0000256" key="2">
    <source>
        <dbReference type="ARBA" id="ARBA00022823"/>
    </source>
</evidence>
<feature type="domain" description="Lipoyl-binding" evidence="5">
    <location>
        <begin position="25"/>
        <end position="107"/>
    </location>
</feature>
<accession>A0A6J4TUW1</accession>
<dbReference type="GO" id="GO:0019464">
    <property type="term" value="P:glycine decarboxylation via glycine cleavage system"/>
    <property type="evidence" value="ECO:0007669"/>
    <property type="project" value="UniProtKB-UniRule"/>
</dbReference>
<reference evidence="6" key="1">
    <citation type="submission" date="2020-02" db="EMBL/GenBank/DDBJ databases">
        <authorList>
            <person name="Meier V. D."/>
        </authorList>
    </citation>
    <scope>NUCLEOTIDE SEQUENCE</scope>
    <source>
        <strain evidence="6">AVDCRST_MAG30</strain>
    </source>
</reference>
<dbReference type="GO" id="GO:0009249">
    <property type="term" value="P:protein lipoylation"/>
    <property type="evidence" value="ECO:0007669"/>
    <property type="project" value="TreeGrafter"/>
</dbReference>
<dbReference type="InterPro" id="IPR017453">
    <property type="entry name" value="GCV_H_sub"/>
</dbReference>
<dbReference type="GO" id="GO:0005829">
    <property type="term" value="C:cytosol"/>
    <property type="evidence" value="ECO:0007669"/>
    <property type="project" value="TreeGrafter"/>
</dbReference>
<feature type="modified residue" description="N6-lipoyllysine" evidence="3 4">
    <location>
        <position position="66"/>
    </location>
</feature>
<comment type="function">
    <text evidence="3">The glycine cleavage system catalyzes the degradation of glycine. The H protein shuttles the methylamine group of glycine from the P protein to the T protein.</text>
</comment>
<dbReference type="InterPro" id="IPR002930">
    <property type="entry name" value="GCV_H"/>
</dbReference>
<protein>
    <recommendedName>
        <fullName evidence="3">Glycine cleavage system H protein</fullName>
    </recommendedName>
</protein>
<dbReference type="PANTHER" id="PTHR11715">
    <property type="entry name" value="GLYCINE CLEAVAGE SYSTEM H PROTEIN"/>
    <property type="match status" value="1"/>
</dbReference>
<dbReference type="NCBIfam" id="NF002270">
    <property type="entry name" value="PRK01202.1"/>
    <property type="match status" value="1"/>
</dbReference>
<dbReference type="AlphaFoldDB" id="A0A6J4TUW1"/>
<organism evidence="6">
    <name type="scientific">uncultured Solirubrobacteraceae bacterium</name>
    <dbReference type="NCBI Taxonomy" id="1162706"/>
    <lineage>
        <taxon>Bacteria</taxon>
        <taxon>Bacillati</taxon>
        <taxon>Actinomycetota</taxon>
        <taxon>Thermoleophilia</taxon>
        <taxon>Solirubrobacterales</taxon>
        <taxon>Solirubrobacteraceae</taxon>
        <taxon>environmental samples</taxon>
    </lineage>
</organism>
<sequence length="128" mass="14031">MAEASYPADLKYHEEHDWARIDGETATFGITWYAQDALGEVVFFDPPEVGKTIAKGEPYAEVESVKAVSDVVAPLSGEILEVNEGLGDAPETINDEPYDGGWMVKVRLTDVSEVDDLMDAKTYTETLS</sequence>
<evidence type="ECO:0000313" key="6">
    <source>
        <dbReference type="EMBL" id="CAA9532342.1"/>
    </source>
</evidence>
<dbReference type="CDD" id="cd06848">
    <property type="entry name" value="GCS_H"/>
    <property type="match status" value="1"/>
</dbReference>
<evidence type="ECO:0000256" key="3">
    <source>
        <dbReference type="HAMAP-Rule" id="MF_00272"/>
    </source>
</evidence>
<dbReference type="GO" id="GO:0005960">
    <property type="term" value="C:glycine cleavage complex"/>
    <property type="evidence" value="ECO:0007669"/>
    <property type="project" value="InterPro"/>
</dbReference>
<dbReference type="EMBL" id="CADCVS010000515">
    <property type="protein sequence ID" value="CAA9532342.1"/>
    <property type="molecule type" value="Genomic_DNA"/>
</dbReference>
<evidence type="ECO:0000256" key="4">
    <source>
        <dbReference type="PIRSR" id="PIRSR617453-50"/>
    </source>
</evidence>
<dbReference type="SUPFAM" id="SSF51230">
    <property type="entry name" value="Single hybrid motif"/>
    <property type="match status" value="1"/>
</dbReference>
<dbReference type="PANTHER" id="PTHR11715:SF3">
    <property type="entry name" value="GLYCINE CLEAVAGE SYSTEM H PROTEIN-RELATED"/>
    <property type="match status" value="1"/>
</dbReference>
<comment type="similarity">
    <text evidence="1 3">Belongs to the GcvH family.</text>
</comment>
<dbReference type="InterPro" id="IPR011053">
    <property type="entry name" value="Single_hybrid_motif"/>
</dbReference>
<dbReference type="InterPro" id="IPR033753">
    <property type="entry name" value="GCV_H/Fam206"/>
</dbReference>
<proteinExistence type="inferred from homology"/>
<evidence type="ECO:0000259" key="5">
    <source>
        <dbReference type="PROSITE" id="PS50968"/>
    </source>
</evidence>
<comment type="subunit">
    <text evidence="3">The glycine cleavage system is composed of four proteins: P, T, L and H.</text>
</comment>
<name>A0A6J4TUW1_9ACTN</name>
<gene>
    <name evidence="3" type="primary">gcvH</name>
    <name evidence="6" type="ORF">AVDCRST_MAG30-3903</name>
</gene>
<dbReference type="NCBIfam" id="TIGR00527">
    <property type="entry name" value="gcvH"/>
    <property type="match status" value="1"/>
</dbReference>
<keyword evidence="2 3" id="KW-0450">Lipoyl</keyword>
<dbReference type="HAMAP" id="MF_00272">
    <property type="entry name" value="GcvH"/>
    <property type="match status" value="1"/>
</dbReference>